<name>A0A2H9YSX9_9GAMM</name>
<reference evidence="1 2" key="1">
    <citation type="submission" date="2017-11" db="EMBL/GenBank/DDBJ databases">
        <title>Revising the taxonomy of the Acinetobacter lwoffii group: the description of Acinetobacter pseudolwoffii sp. nov. and emended description of Acinetobacter lwoffii.</title>
        <authorList>
            <person name="Nemec A."/>
            <person name="Radolfova-Krizova L."/>
        </authorList>
    </citation>
    <scope>NUCLEOTIDE SEQUENCE [LARGE SCALE GENOMIC DNA]</scope>
    <source>
        <strain evidence="1 2">ANC 5044</strain>
    </source>
</reference>
<proteinExistence type="predicted"/>
<gene>
    <name evidence="1" type="ORF">CWI32_05155</name>
</gene>
<evidence type="ECO:0000313" key="1">
    <source>
        <dbReference type="EMBL" id="PJO75769.1"/>
    </source>
</evidence>
<organism evidence="1 2">
    <name type="scientific">Acinetobacter pseudolwoffii</name>
    <dbReference type="NCBI Taxonomy" id="2053287"/>
    <lineage>
        <taxon>Bacteria</taxon>
        <taxon>Pseudomonadati</taxon>
        <taxon>Pseudomonadota</taxon>
        <taxon>Gammaproteobacteria</taxon>
        <taxon>Moraxellales</taxon>
        <taxon>Moraxellaceae</taxon>
        <taxon>Acinetobacter</taxon>
    </lineage>
</organism>
<dbReference type="EMBL" id="PHRG01000002">
    <property type="protein sequence ID" value="PJO75769.1"/>
    <property type="molecule type" value="Genomic_DNA"/>
</dbReference>
<dbReference type="Proteomes" id="UP000243446">
    <property type="component" value="Unassembled WGS sequence"/>
</dbReference>
<evidence type="ECO:0000313" key="2">
    <source>
        <dbReference type="Proteomes" id="UP000243446"/>
    </source>
</evidence>
<protein>
    <submittedName>
        <fullName evidence="1">Uncharacterized protein</fullName>
    </submittedName>
</protein>
<comment type="caution">
    <text evidence="1">The sequence shown here is derived from an EMBL/GenBank/DDBJ whole genome shotgun (WGS) entry which is preliminary data.</text>
</comment>
<dbReference type="AlphaFoldDB" id="A0A2H9YSX9"/>
<accession>A0A2H9YSX9</accession>
<sequence>MNNQWKIIPFSSTGNTQLQITNTYKSIDLSGKKLAEYLDNDKFKYKYDSQYLAKFGDSTFPQGSSCLMLETENASEDYVVTPFYHLGAYQSVIDYFDDMPTKLVNFAGFNVHLLDSDTEDEGALVEENGVYFYADYYRKGENYNWYELNPDLDDECSLFNPKASKTIDHVLAQ</sequence>